<feature type="compositionally biased region" description="Polar residues" evidence="13">
    <location>
        <begin position="48"/>
        <end position="57"/>
    </location>
</feature>
<dbReference type="Pfam" id="PF00520">
    <property type="entry name" value="Ion_trans"/>
    <property type="match status" value="1"/>
</dbReference>
<dbReference type="SUPFAM" id="SSF81324">
    <property type="entry name" value="Voltage-gated potassium channels"/>
    <property type="match status" value="1"/>
</dbReference>
<dbReference type="Gene3D" id="1.20.120.350">
    <property type="entry name" value="Voltage-gated potassium channels. Chain C"/>
    <property type="match status" value="1"/>
</dbReference>
<keyword evidence="12" id="KW-0175">Coiled coil</keyword>
<proteinExistence type="predicted"/>
<evidence type="ECO:0000256" key="3">
    <source>
        <dbReference type="ARBA" id="ARBA00022538"/>
    </source>
</evidence>
<keyword evidence="5" id="KW-0631">Potassium channel</keyword>
<keyword evidence="3" id="KW-0633">Potassium transport</keyword>
<dbReference type="Gene3D" id="1.10.287.70">
    <property type="match status" value="1"/>
</dbReference>
<evidence type="ECO:0000256" key="5">
    <source>
        <dbReference type="ARBA" id="ARBA00022826"/>
    </source>
</evidence>
<sequence length="510" mass="56457">MAVKTHPIVDPEGSVAEPSNAWDSSPIKKKGSSASDFSDANTKETEKLNQGSPGNTVRSDKKKKGCCGRVWDFVEDPGSSKPAFGWSIWIMLLIFISTVTLVLETLPELSTLPPSDGSNATALETFWATFNVWFWIETFCIFNFTMEFMLRFFFSPKKLKFVKSPMNIVDFFAIIPYYIEMPLMVNAYLIDPTGGSSNGGGIGDLRVIRVIRLTRVFRVMKMGRYMSGATLVKDALISSSDALALLGFSMFIALIIFASGMYYLERGTLRGRLYYIVSPSTAIDFFSRGAYFNASDPNVFSNDAYWELSKFQSIPDALWWCFATVTTVGYGDIYPTTVGGKILGTVTMFAGILMIALPTGVIGSNFLKVWKQKELKDLAAKALKKKITTKMSNSDRLKALEEENMSLLNTCVKIRDIIVEFSPPIDGMDTALLDEQKAKLRLAAANERIVALEMEIRRLRQTGSDSLELVSPLRAGGKDIHSNIRSSPAIDRGIKVIGSSTQQPLSDIEA</sequence>
<protein>
    <recommendedName>
        <fullName evidence="15">Ion transport domain-containing protein</fullName>
    </recommendedName>
</protein>
<organism evidence="16">
    <name type="scientific">Palpitomonas bilix</name>
    <dbReference type="NCBI Taxonomy" id="652834"/>
    <lineage>
        <taxon>Eukaryota</taxon>
        <taxon>Eukaryota incertae sedis</taxon>
    </lineage>
</organism>
<feature type="domain" description="Ion transport" evidence="15">
    <location>
        <begin position="86"/>
        <end position="369"/>
    </location>
</feature>
<evidence type="ECO:0000256" key="11">
    <source>
        <dbReference type="ARBA" id="ARBA00023303"/>
    </source>
</evidence>
<dbReference type="InterPro" id="IPR027359">
    <property type="entry name" value="Volt_channel_dom_sf"/>
</dbReference>
<keyword evidence="8 14" id="KW-1133">Transmembrane helix</keyword>
<dbReference type="EMBL" id="HBIB01020690">
    <property type="protein sequence ID" value="CAE0251170.1"/>
    <property type="molecule type" value="Transcribed_RNA"/>
</dbReference>
<gene>
    <name evidence="16" type="ORF">PBIL07802_LOCUS13377</name>
</gene>
<evidence type="ECO:0000256" key="7">
    <source>
        <dbReference type="ARBA" id="ARBA00022958"/>
    </source>
</evidence>
<evidence type="ECO:0000256" key="12">
    <source>
        <dbReference type="SAM" id="Coils"/>
    </source>
</evidence>
<name>A0A7S3G8N1_9EUKA</name>
<evidence type="ECO:0000256" key="1">
    <source>
        <dbReference type="ARBA" id="ARBA00004141"/>
    </source>
</evidence>
<dbReference type="GO" id="GO:0001508">
    <property type="term" value="P:action potential"/>
    <property type="evidence" value="ECO:0007669"/>
    <property type="project" value="TreeGrafter"/>
</dbReference>
<keyword evidence="9" id="KW-0406">Ion transport</keyword>
<feature type="region of interest" description="Disordered" evidence="13">
    <location>
        <begin position="1"/>
        <end position="63"/>
    </location>
</feature>
<dbReference type="GO" id="GO:0008076">
    <property type="term" value="C:voltage-gated potassium channel complex"/>
    <property type="evidence" value="ECO:0007669"/>
    <property type="project" value="InterPro"/>
</dbReference>
<evidence type="ECO:0000259" key="15">
    <source>
        <dbReference type="Pfam" id="PF00520"/>
    </source>
</evidence>
<evidence type="ECO:0000256" key="4">
    <source>
        <dbReference type="ARBA" id="ARBA00022692"/>
    </source>
</evidence>
<evidence type="ECO:0000256" key="14">
    <source>
        <dbReference type="SAM" id="Phobius"/>
    </source>
</evidence>
<feature type="transmembrane region" description="Helical" evidence="14">
    <location>
        <begin position="342"/>
        <end position="367"/>
    </location>
</feature>
<feature type="transmembrane region" description="Helical" evidence="14">
    <location>
        <begin position="161"/>
        <end position="179"/>
    </location>
</feature>
<comment type="subcellular location">
    <subcellularLocation>
        <location evidence="1">Membrane</location>
        <topology evidence="1">Multi-pass membrane protein</topology>
    </subcellularLocation>
</comment>
<accession>A0A7S3G8N1</accession>
<feature type="transmembrane region" description="Helical" evidence="14">
    <location>
        <begin position="132"/>
        <end position="154"/>
    </location>
</feature>
<feature type="transmembrane region" description="Helical" evidence="14">
    <location>
        <begin position="83"/>
        <end position="103"/>
    </location>
</feature>
<keyword evidence="6" id="KW-0851">Voltage-gated channel</keyword>
<dbReference type="GO" id="GO:0005249">
    <property type="term" value="F:voltage-gated potassium channel activity"/>
    <property type="evidence" value="ECO:0007669"/>
    <property type="project" value="InterPro"/>
</dbReference>
<dbReference type="PANTHER" id="PTHR11537">
    <property type="entry name" value="VOLTAGE-GATED POTASSIUM CHANNEL"/>
    <property type="match status" value="1"/>
</dbReference>
<dbReference type="PANTHER" id="PTHR11537:SF254">
    <property type="entry name" value="POTASSIUM VOLTAGE-GATED CHANNEL PROTEIN SHAB"/>
    <property type="match status" value="1"/>
</dbReference>
<evidence type="ECO:0000256" key="13">
    <source>
        <dbReference type="SAM" id="MobiDB-lite"/>
    </source>
</evidence>
<evidence type="ECO:0000256" key="6">
    <source>
        <dbReference type="ARBA" id="ARBA00022882"/>
    </source>
</evidence>
<keyword evidence="11" id="KW-0407">Ion channel</keyword>
<dbReference type="PRINTS" id="PR00169">
    <property type="entry name" value="KCHANNEL"/>
</dbReference>
<evidence type="ECO:0000256" key="2">
    <source>
        <dbReference type="ARBA" id="ARBA00022448"/>
    </source>
</evidence>
<feature type="transmembrane region" description="Helical" evidence="14">
    <location>
        <begin position="242"/>
        <end position="264"/>
    </location>
</feature>
<evidence type="ECO:0000256" key="8">
    <source>
        <dbReference type="ARBA" id="ARBA00022989"/>
    </source>
</evidence>
<evidence type="ECO:0000256" key="10">
    <source>
        <dbReference type="ARBA" id="ARBA00023136"/>
    </source>
</evidence>
<keyword evidence="2" id="KW-0813">Transport</keyword>
<evidence type="ECO:0000256" key="9">
    <source>
        <dbReference type="ARBA" id="ARBA00023065"/>
    </source>
</evidence>
<feature type="transmembrane region" description="Helical" evidence="14">
    <location>
        <begin position="317"/>
        <end position="336"/>
    </location>
</feature>
<reference evidence="16" key="1">
    <citation type="submission" date="2021-01" db="EMBL/GenBank/DDBJ databases">
        <authorList>
            <person name="Corre E."/>
            <person name="Pelletier E."/>
            <person name="Niang G."/>
            <person name="Scheremetjew M."/>
            <person name="Finn R."/>
            <person name="Kale V."/>
            <person name="Holt S."/>
            <person name="Cochrane G."/>
            <person name="Meng A."/>
            <person name="Brown T."/>
            <person name="Cohen L."/>
        </authorList>
    </citation>
    <scope>NUCLEOTIDE SEQUENCE</scope>
    <source>
        <strain evidence="16">NIES-2562</strain>
    </source>
</reference>
<keyword evidence="7" id="KW-0630">Potassium</keyword>
<keyword evidence="4 14" id="KW-0812">Transmembrane</keyword>
<dbReference type="InterPro" id="IPR005821">
    <property type="entry name" value="Ion_trans_dom"/>
</dbReference>
<evidence type="ECO:0000313" key="16">
    <source>
        <dbReference type="EMBL" id="CAE0251170.1"/>
    </source>
</evidence>
<keyword evidence="10 14" id="KW-0472">Membrane</keyword>
<dbReference type="InterPro" id="IPR028325">
    <property type="entry name" value="VG_K_chnl"/>
</dbReference>
<dbReference type="AlphaFoldDB" id="A0A7S3G8N1"/>
<feature type="coiled-coil region" evidence="12">
    <location>
        <begin position="435"/>
        <end position="462"/>
    </location>
</feature>